<evidence type="ECO:0000313" key="1">
    <source>
        <dbReference type="EMBL" id="QLJ21031.1"/>
    </source>
</evidence>
<reference evidence="1" key="1">
    <citation type="submission" date="2020-07" db="EMBL/GenBank/DDBJ databases">
        <title>Hypervirulent multi-drug resistant Proteus mirabilis strain with mosaic plasmid.</title>
        <authorList>
            <person name="Shelenkov A."/>
            <person name="Mikhaylova Y.V."/>
            <person name="Yanushevich Y.G."/>
            <person name="Petrova L."/>
            <person name="Fomina V."/>
            <person name="Zamyatin M."/>
            <person name="Shagin D."/>
        </authorList>
    </citation>
    <scope>NUCLEOTIDE SEQUENCE</scope>
    <source>
        <strain evidence="1">CriePir89</strain>
    </source>
</reference>
<accession>A0A7D5W5B6</accession>
<dbReference type="EMBL" id="CP059056">
    <property type="protein sequence ID" value="QLJ21031.1"/>
    <property type="molecule type" value="Genomic_DNA"/>
</dbReference>
<name>A0A7D5W5B6_PROMI</name>
<sequence length="160" mass="18371">MKTKIVYQWKGKRRDRLSFLGAEVVFSVLFGIVNGLIYMLFMTLLPDSVENDPDKLFFYQFSFSSYGIVEFILLIAQIYVFALILTQRVRDFGFKYPITIALIFTIGTMVLTPYPLLISSDTMVIVRFILLLGYVIALLLPSSNNVECNNDENNKITILK</sequence>
<dbReference type="KEGG" id="pvl:AOB99_08000"/>
<dbReference type="RefSeq" id="WP_004251276.1">
    <property type="nucleotide sequence ID" value="NZ_ABFDCH020000071.1"/>
</dbReference>
<protein>
    <submittedName>
        <fullName evidence="1">Uncharacterized protein</fullName>
    </submittedName>
</protein>
<gene>
    <name evidence="1" type="ORF">HZ283_09495</name>
</gene>
<organism evidence="1">
    <name type="scientific">Proteus mirabilis</name>
    <dbReference type="NCBI Taxonomy" id="584"/>
    <lineage>
        <taxon>Bacteria</taxon>
        <taxon>Pseudomonadati</taxon>
        <taxon>Pseudomonadota</taxon>
        <taxon>Gammaproteobacteria</taxon>
        <taxon>Enterobacterales</taxon>
        <taxon>Morganellaceae</taxon>
        <taxon>Proteus</taxon>
    </lineage>
</organism>
<dbReference type="AlphaFoldDB" id="A0A7D5W5B6"/>
<proteinExistence type="predicted"/>